<reference evidence="1" key="1">
    <citation type="journal article" date="2015" name="Nature">
        <title>Complex archaea that bridge the gap between prokaryotes and eukaryotes.</title>
        <authorList>
            <person name="Spang A."/>
            <person name="Saw J.H."/>
            <person name="Jorgensen S.L."/>
            <person name="Zaremba-Niedzwiedzka K."/>
            <person name="Martijn J."/>
            <person name="Lind A.E."/>
            <person name="van Eijk R."/>
            <person name="Schleper C."/>
            <person name="Guy L."/>
            <person name="Ettema T.J."/>
        </authorList>
    </citation>
    <scope>NUCLEOTIDE SEQUENCE</scope>
</reference>
<organism evidence="1">
    <name type="scientific">marine sediment metagenome</name>
    <dbReference type="NCBI Taxonomy" id="412755"/>
    <lineage>
        <taxon>unclassified sequences</taxon>
        <taxon>metagenomes</taxon>
        <taxon>ecological metagenomes</taxon>
    </lineage>
</organism>
<dbReference type="InterPro" id="IPR008991">
    <property type="entry name" value="Translation_prot_SH3-like_sf"/>
</dbReference>
<evidence type="ECO:0008006" key="2">
    <source>
        <dbReference type="Google" id="ProtNLM"/>
    </source>
</evidence>
<evidence type="ECO:0000313" key="1">
    <source>
        <dbReference type="EMBL" id="KKM16633.1"/>
    </source>
</evidence>
<proteinExistence type="predicted"/>
<protein>
    <recommendedName>
        <fullName evidence="2">KOW domain-containing protein</fullName>
    </recommendedName>
</protein>
<comment type="caution">
    <text evidence="1">The sequence shown here is derived from an EMBL/GenBank/DDBJ whole genome shotgun (WGS) entry which is preliminary data.</text>
</comment>
<dbReference type="AlphaFoldDB" id="A0A0F9K3D6"/>
<dbReference type="InterPro" id="IPR014722">
    <property type="entry name" value="Rib_uL2_dom2"/>
</dbReference>
<feature type="non-terminal residue" evidence="1">
    <location>
        <position position="1"/>
    </location>
</feature>
<dbReference type="Gene3D" id="2.30.30.30">
    <property type="match status" value="1"/>
</dbReference>
<sequence>LQGMDIKPHNYIEAGQKCRVIAGPLLGTEGIVEKSGDDARLILQVDMLGQATSVEIDTDLIEIVD</sequence>
<dbReference type="EMBL" id="LAZR01014632">
    <property type="protein sequence ID" value="KKM16633.1"/>
    <property type="molecule type" value="Genomic_DNA"/>
</dbReference>
<gene>
    <name evidence="1" type="ORF">LCGC14_1683920</name>
</gene>
<dbReference type="CDD" id="cd06091">
    <property type="entry name" value="KOW_NusG"/>
    <property type="match status" value="1"/>
</dbReference>
<accession>A0A0F9K3D6</accession>
<name>A0A0F9K3D6_9ZZZZ</name>
<dbReference type="SUPFAM" id="SSF50104">
    <property type="entry name" value="Translation proteins SH3-like domain"/>
    <property type="match status" value="1"/>
</dbReference>